<dbReference type="SUPFAM" id="SSF54106">
    <property type="entry name" value="LysM domain"/>
    <property type="match status" value="1"/>
</dbReference>
<dbReference type="RefSeq" id="WP_043941663.1">
    <property type="nucleotide sequence ID" value="NZ_JWHT01000045.1"/>
</dbReference>
<feature type="compositionally biased region" description="Low complexity" evidence="1">
    <location>
        <begin position="78"/>
        <end position="95"/>
    </location>
</feature>
<dbReference type="InterPro" id="IPR036779">
    <property type="entry name" value="LysM_dom_sf"/>
</dbReference>
<gene>
    <name evidence="4" type="ORF">ab3b_01871</name>
</gene>
<evidence type="ECO:0000313" key="4">
    <source>
        <dbReference type="EMBL" id="KIU22036.1"/>
    </source>
</evidence>
<keyword evidence="2" id="KW-0472">Membrane</keyword>
<keyword evidence="2" id="KW-0812">Transmembrane</keyword>
<dbReference type="AlphaFoldDB" id="A0A0D1M1Y3"/>
<reference evidence="4 5" key="1">
    <citation type="journal article" date="2015" name="Microbiology (Mosc.)">
        <title>Genomics of the Weissella cibaria species with an examination of its metabolic traits.</title>
        <authorList>
            <person name="Lynch K.M."/>
            <person name="Lucid A."/>
            <person name="Arendt E.K."/>
            <person name="Sleator R.D."/>
            <person name="Lucey B."/>
            <person name="Coffey A."/>
        </authorList>
    </citation>
    <scope>NUCLEOTIDE SEQUENCE [LARGE SCALE GENOMIC DNA]</scope>
    <source>
        <strain evidence="4 5">AB3b</strain>
    </source>
</reference>
<dbReference type="Gene3D" id="3.10.350.10">
    <property type="entry name" value="LysM domain"/>
    <property type="match status" value="1"/>
</dbReference>
<keyword evidence="2" id="KW-1133">Transmembrane helix</keyword>
<organism evidence="4 5">
    <name type="scientific">Weissella cibaria</name>
    <dbReference type="NCBI Taxonomy" id="137591"/>
    <lineage>
        <taxon>Bacteria</taxon>
        <taxon>Bacillati</taxon>
        <taxon>Bacillota</taxon>
        <taxon>Bacilli</taxon>
        <taxon>Lactobacillales</taxon>
        <taxon>Lactobacillaceae</taxon>
        <taxon>Weissella</taxon>
    </lineage>
</organism>
<evidence type="ECO:0000259" key="3">
    <source>
        <dbReference type="PROSITE" id="PS51782"/>
    </source>
</evidence>
<feature type="compositionally biased region" description="Low complexity" evidence="1">
    <location>
        <begin position="43"/>
        <end position="57"/>
    </location>
</feature>
<dbReference type="Proteomes" id="UP000032289">
    <property type="component" value="Unassembled WGS sequence"/>
</dbReference>
<evidence type="ECO:0000256" key="1">
    <source>
        <dbReference type="SAM" id="MobiDB-lite"/>
    </source>
</evidence>
<feature type="domain" description="LysM" evidence="3">
    <location>
        <begin position="107"/>
        <end position="151"/>
    </location>
</feature>
<name>A0A0D1M1Y3_9LACO</name>
<protein>
    <submittedName>
        <fullName evidence="4">LysM domain protein</fullName>
    </submittedName>
</protein>
<evidence type="ECO:0000313" key="5">
    <source>
        <dbReference type="Proteomes" id="UP000032289"/>
    </source>
</evidence>
<dbReference type="InterPro" id="IPR018392">
    <property type="entry name" value="LysM"/>
</dbReference>
<feature type="region of interest" description="Disordered" evidence="1">
    <location>
        <begin position="43"/>
        <end position="105"/>
    </location>
</feature>
<dbReference type="Pfam" id="PF01476">
    <property type="entry name" value="LysM"/>
    <property type="match status" value="1"/>
</dbReference>
<feature type="transmembrane region" description="Helical" evidence="2">
    <location>
        <begin position="12"/>
        <end position="33"/>
    </location>
</feature>
<dbReference type="PROSITE" id="PS51782">
    <property type="entry name" value="LYSM"/>
    <property type="match status" value="1"/>
</dbReference>
<dbReference type="CDD" id="cd00118">
    <property type="entry name" value="LysM"/>
    <property type="match status" value="1"/>
</dbReference>
<proteinExistence type="predicted"/>
<evidence type="ECO:0000256" key="2">
    <source>
        <dbReference type="SAM" id="Phobius"/>
    </source>
</evidence>
<dbReference type="EMBL" id="JWHT01000045">
    <property type="protein sequence ID" value="KIU22036.1"/>
    <property type="molecule type" value="Genomic_DNA"/>
</dbReference>
<accession>A0A0D1M1Y3</accession>
<dbReference type="SMART" id="SM00257">
    <property type="entry name" value="LysM"/>
    <property type="match status" value="1"/>
</dbReference>
<comment type="caution">
    <text evidence="4">The sequence shown here is derived from an EMBL/GenBank/DDBJ whole genome shotgun (WGS) entry which is preliminary data.</text>
</comment>
<dbReference type="PATRIC" id="fig|137591.24.peg.1814"/>
<sequence length="153" mass="15648">MEPKRPTRLQFWSVIAVGYVILFAVGFFAPVAVDAVGDVFKSSETTETTSAKSSSTKSESKADPETATTEKAADVDTASEAIESEVSAATGGTTSDSDDATDASASSTVVVKAGTTAFAIAKSHGLTLAQLQALNPGIDMNGVQAGQTLVVRQ</sequence>